<keyword evidence="3" id="KW-1185">Reference proteome</keyword>
<dbReference type="EMBL" id="JBEPTF010000002">
    <property type="protein sequence ID" value="MET4683747.1"/>
    <property type="molecule type" value="Genomic_DNA"/>
</dbReference>
<name>A0ABV2RB13_9CAUL</name>
<evidence type="ECO:0000256" key="1">
    <source>
        <dbReference type="SAM" id="MobiDB-lite"/>
    </source>
</evidence>
<dbReference type="Proteomes" id="UP001549313">
    <property type="component" value="Unassembled WGS sequence"/>
</dbReference>
<feature type="region of interest" description="Disordered" evidence="1">
    <location>
        <begin position="1"/>
        <end position="34"/>
    </location>
</feature>
<evidence type="ECO:0000313" key="2">
    <source>
        <dbReference type="EMBL" id="MET4683747.1"/>
    </source>
</evidence>
<comment type="caution">
    <text evidence="2">The sequence shown here is derived from an EMBL/GenBank/DDBJ whole genome shotgun (WGS) entry which is preliminary data.</text>
</comment>
<evidence type="ECO:0008006" key="4">
    <source>
        <dbReference type="Google" id="ProtNLM"/>
    </source>
</evidence>
<organism evidence="2 3">
    <name type="scientific">Brevundimonas faecalis</name>
    <dbReference type="NCBI Taxonomy" id="947378"/>
    <lineage>
        <taxon>Bacteria</taxon>
        <taxon>Pseudomonadati</taxon>
        <taxon>Pseudomonadota</taxon>
        <taxon>Alphaproteobacteria</taxon>
        <taxon>Caulobacterales</taxon>
        <taxon>Caulobacteraceae</taxon>
        <taxon>Brevundimonas</taxon>
    </lineage>
</organism>
<sequence>MAFATGGNVRSARSKAFEAKAERRVGDNEMRMDPAGAAATPLSARGRYQCAWPVDGEADGAMVCCGRPVDRTATRTTASYCPQHRERAARKACSPAEALRSMEATMRAVRVLGW</sequence>
<evidence type="ECO:0000313" key="3">
    <source>
        <dbReference type="Proteomes" id="UP001549313"/>
    </source>
</evidence>
<protein>
    <recommendedName>
        <fullName evidence="4">GcrA cell cycle regulator</fullName>
    </recommendedName>
</protein>
<reference evidence="2 3" key="1">
    <citation type="submission" date="2024-06" db="EMBL/GenBank/DDBJ databases">
        <title>Sorghum-associated microbial communities from plants grown in Nebraska, USA.</title>
        <authorList>
            <person name="Schachtman D."/>
        </authorList>
    </citation>
    <scope>NUCLEOTIDE SEQUENCE [LARGE SCALE GENOMIC DNA]</scope>
    <source>
        <strain evidence="2 3">2814</strain>
    </source>
</reference>
<feature type="compositionally biased region" description="Basic and acidic residues" evidence="1">
    <location>
        <begin position="15"/>
        <end position="32"/>
    </location>
</feature>
<proteinExistence type="predicted"/>
<dbReference type="RefSeq" id="WP_354088702.1">
    <property type="nucleotide sequence ID" value="NZ_JBEPTF010000002.1"/>
</dbReference>
<accession>A0ABV2RB13</accession>
<gene>
    <name evidence="2" type="ORF">ABIE19_001677</name>
</gene>